<keyword evidence="2" id="KW-1185">Reference proteome</keyword>
<gene>
    <name evidence="1" type="ORF">RPERSI_LOCUS18794</name>
</gene>
<proteinExistence type="predicted"/>
<accession>A0ACA9REY7</accession>
<dbReference type="Proteomes" id="UP000789920">
    <property type="component" value="Unassembled WGS sequence"/>
</dbReference>
<name>A0ACA9REY7_9GLOM</name>
<comment type="caution">
    <text evidence="1">The sequence shown here is derived from an EMBL/GenBank/DDBJ whole genome shotgun (WGS) entry which is preliminary data.</text>
</comment>
<organism evidence="1 2">
    <name type="scientific">Racocetra persica</name>
    <dbReference type="NCBI Taxonomy" id="160502"/>
    <lineage>
        <taxon>Eukaryota</taxon>
        <taxon>Fungi</taxon>
        <taxon>Fungi incertae sedis</taxon>
        <taxon>Mucoromycota</taxon>
        <taxon>Glomeromycotina</taxon>
        <taxon>Glomeromycetes</taxon>
        <taxon>Diversisporales</taxon>
        <taxon>Gigasporaceae</taxon>
        <taxon>Racocetra</taxon>
    </lineage>
</organism>
<sequence length="97" mass="11191">TTLINSFLISKNLALSNEHKKFRLEIVEHLLKDATNNSLKRTRQDTTIDLAKEKINDTKKLKVSKLIKRNLRVIIQAEFEETSPNVSYTQVNSIPKN</sequence>
<evidence type="ECO:0000313" key="1">
    <source>
        <dbReference type="EMBL" id="CAG8788914.1"/>
    </source>
</evidence>
<dbReference type="EMBL" id="CAJVQC010050355">
    <property type="protein sequence ID" value="CAG8788914.1"/>
    <property type="molecule type" value="Genomic_DNA"/>
</dbReference>
<evidence type="ECO:0000313" key="2">
    <source>
        <dbReference type="Proteomes" id="UP000789920"/>
    </source>
</evidence>
<reference evidence="1" key="1">
    <citation type="submission" date="2021-06" db="EMBL/GenBank/DDBJ databases">
        <authorList>
            <person name="Kallberg Y."/>
            <person name="Tangrot J."/>
            <person name="Rosling A."/>
        </authorList>
    </citation>
    <scope>NUCLEOTIDE SEQUENCE</scope>
    <source>
        <strain evidence="1">MA461A</strain>
    </source>
</reference>
<protein>
    <submittedName>
        <fullName evidence="1">1740_t:CDS:1</fullName>
    </submittedName>
</protein>
<feature type="non-terminal residue" evidence="1">
    <location>
        <position position="1"/>
    </location>
</feature>